<feature type="domain" description="Plastocyanin-like" evidence="7">
    <location>
        <begin position="178"/>
        <end position="308"/>
    </location>
</feature>
<feature type="domain" description="Plastocyanin-like" evidence="9">
    <location>
        <begin position="63"/>
        <end position="165"/>
    </location>
</feature>
<dbReference type="OrthoDB" id="2121828at2759"/>
<keyword evidence="6" id="KW-0325">Glycoprotein</keyword>
<evidence type="ECO:0000256" key="2">
    <source>
        <dbReference type="ARBA" id="ARBA00022723"/>
    </source>
</evidence>
<dbReference type="GO" id="GO:0016491">
    <property type="term" value="F:oxidoreductase activity"/>
    <property type="evidence" value="ECO:0007669"/>
    <property type="project" value="UniProtKB-KW"/>
</dbReference>
<dbReference type="SUPFAM" id="SSF49503">
    <property type="entry name" value="Cupredoxins"/>
    <property type="match status" value="3"/>
</dbReference>
<evidence type="ECO:0000256" key="6">
    <source>
        <dbReference type="ARBA" id="ARBA00023180"/>
    </source>
</evidence>
<dbReference type="Proteomes" id="UP000807342">
    <property type="component" value="Unassembled WGS sequence"/>
</dbReference>
<name>A0A9P5XPR0_9AGAR</name>
<evidence type="ECO:0000256" key="3">
    <source>
        <dbReference type="ARBA" id="ARBA00023002"/>
    </source>
</evidence>
<keyword evidence="11" id="KW-1185">Reference proteome</keyword>
<dbReference type="InterPro" id="IPR008972">
    <property type="entry name" value="Cupredoxin"/>
</dbReference>
<comment type="similarity">
    <text evidence="1">Belongs to the multicopper oxidase family.</text>
</comment>
<dbReference type="CDD" id="cd13903">
    <property type="entry name" value="CuRO_3_Tv-LCC_like"/>
    <property type="match status" value="1"/>
</dbReference>
<evidence type="ECO:0000313" key="10">
    <source>
        <dbReference type="EMBL" id="KAF9454484.1"/>
    </source>
</evidence>
<dbReference type="InterPro" id="IPR001117">
    <property type="entry name" value="Cu-oxidase_2nd"/>
</dbReference>
<dbReference type="Pfam" id="PF07731">
    <property type="entry name" value="Cu-oxidase_2"/>
    <property type="match status" value="1"/>
</dbReference>
<dbReference type="PROSITE" id="PS00080">
    <property type="entry name" value="MULTICOPPER_OXIDASE2"/>
    <property type="match status" value="1"/>
</dbReference>
<comment type="caution">
    <text evidence="10">The sequence shown here is derived from an EMBL/GenBank/DDBJ whole genome shotgun (WGS) entry which is preliminary data.</text>
</comment>
<gene>
    <name evidence="10" type="ORF">P691DRAFT_770663</name>
</gene>
<keyword evidence="2" id="KW-0479">Metal-binding</keyword>
<evidence type="ECO:0000256" key="4">
    <source>
        <dbReference type="ARBA" id="ARBA00023008"/>
    </source>
</evidence>
<feature type="domain" description="Plastocyanin-like" evidence="8">
    <location>
        <begin position="370"/>
        <end position="499"/>
    </location>
</feature>
<reference evidence="10" key="1">
    <citation type="submission" date="2020-11" db="EMBL/GenBank/DDBJ databases">
        <authorList>
            <consortium name="DOE Joint Genome Institute"/>
            <person name="Ahrendt S."/>
            <person name="Riley R."/>
            <person name="Andreopoulos W."/>
            <person name="Labutti K."/>
            <person name="Pangilinan J."/>
            <person name="Ruiz-Duenas F.J."/>
            <person name="Barrasa J.M."/>
            <person name="Sanchez-Garcia M."/>
            <person name="Camarero S."/>
            <person name="Miyauchi S."/>
            <person name="Serrano A."/>
            <person name="Linde D."/>
            <person name="Babiker R."/>
            <person name="Drula E."/>
            <person name="Ayuso-Fernandez I."/>
            <person name="Pacheco R."/>
            <person name="Padilla G."/>
            <person name="Ferreira P."/>
            <person name="Barriuso J."/>
            <person name="Kellner H."/>
            <person name="Castanera R."/>
            <person name="Alfaro M."/>
            <person name="Ramirez L."/>
            <person name="Pisabarro A.G."/>
            <person name="Kuo A."/>
            <person name="Tritt A."/>
            <person name="Lipzen A."/>
            <person name="He G."/>
            <person name="Yan M."/>
            <person name="Ng V."/>
            <person name="Cullen D."/>
            <person name="Martin F."/>
            <person name="Rosso M.-N."/>
            <person name="Henrissat B."/>
            <person name="Hibbett D."/>
            <person name="Martinez A.T."/>
            <person name="Grigoriev I.V."/>
        </authorList>
    </citation>
    <scope>NUCLEOTIDE SEQUENCE</scope>
    <source>
        <strain evidence="10">MF-IS2</strain>
    </source>
</reference>
<accession>A0A9P5XPR0</accession>
<sequence>MFFPSFTFWRTAPAFASVASSFRNITVSGDLYIVNGNTSYPNPNGNGVISRPAVLSGLGPGQGTFPGPTINGWKGDTFSINVRNQLRDDQMLRETTIHWHGIEQIRGTGWADGVAFVTQCPIIPDDYFPYKFPVPDQAGTFWYHSHYSTQYCDGLRGPFIIRDRQDPYLSDYDIDDDSTVITLADWYRTYLEPSLWLRLTKWDLTLVNGAVKPTITVKPGKRYRFRLINISCDAPYMFSIDDHVLTVIEADGVLYKKYVVTEIPILASQRYSFILDTRSHKSGTYKINVDVPGNTGPAGSAILQYEGASSNEPITSSALATITLDEALMVPYYPAPAPGGPTVDAKDVVNHDLVLNISSEGFVINNHRFRPPSVDVLLQILSHAKRPEDLLPPGSVIPLPRNANIQLKFLNAGKTPGAPHPFHLHGHTFSVVRSILHDDYNWQNPPRRDTVSTSRFNNQRQNLDEVTIRFKTDNPGPWILHCHIDWHLEAGLALVFAEDFDGVAAWQKNIPDKWYDDCNKYWKWMGQPSSKRDVDN</sequence>
<evidence type="ECO:0000259" key="9">
    <source>
        <dbReference type="Pfam" id="PF07732"/>
    </source>
</evidence>
<evidence type="ECO:0000259" key="8">
    <source>
        <dbReference type="Pfam" id="PF07731"/>
    </source>
</evidence>
<keyword evidence="5" id="KW-1015">Disulfide bond</keyword>
<evidence type="ECO:0000256" key="1">
    <source>
        <dbReference type="ARBA" id="ARBA00010609"/>
    </source>
</evidence>
<keyword evidence="3" id="KW-0560">Oxidoreductase</keyword>
<proteinExistence type="inferred from homology"/>
<dbReference type="InterPro" id="IPR045087">
    <property type="entry name" value="Cu-oxidase_fam"/>
</dbReference>
<dbReference type="PANTHER" id="PTHR11709:SF511">
    <property type="entry name" value="LACCASE"/>
    <property type="match status" value="1"/>
</dbReference>
<dbReference type="Pfam" id="PF07732">
    <property type="entry name" value="Cu-oxidase_3"/>
    <property type="match status" value="1"/>
</dbReference>
<evidence type="ECO:0000259" key="7">
    <source>
        <dbReference type="Pfam" id="PF00394"/>
    </source>
</evidence>
<dbReference type="InterPro" id="IPR002355">
    <property type="entry name" value="Cu_oxidase_Cu_BS"/>
</dbReference>
<dbReference type="GO" id="GO:0005507">
    <property type="term" value="F:copper ion binding"/>
    <property type="evidence" value="ECO:0007669"/>
    <property type="project" value="InterPro"/>
</dbReference>
<keyword evidence="4" id="KW-0186">Copper</keyword>
<dbReference type="FunFam" id="2.60.40.420:FF:000045">
    <property type="entry name" value="Laccase 2"/>
    <property type="match status" value="1"/>
</dbReference>
<evidence type="ECO:0000313" key="11">
    <source>
        <dbReference type="Proteomes" id="UP000807342"/>
    </source>
</evidence>
<dbReference type="InterPro" id="IPR011707">
    <property type="entry name" value="Cu-oxidase-like_N"/>
</dbReference>
<dbReference type="PANTHER" id="PTHR11709">
    <property type="entry name" value="MULTI-COPPER OXIDASE"/>
    <property type="match status" value="1"/>
</dbReference>
<dbReference type="PROSITE" id="PS00079">
    <property type="entry name" value="MULTICOPPER_OXIDASE1"/>
    <property type="match status" value="2"/>
</dbReference>
<dbReference type="Gene3D" id="2.60.40.420">
    <property type="entry name" value="Cupredoxins - blue copper proteins"/>
    <property type="match status" value="3"/>
</dbReference>
<dbReference type="Pfam" id="PF00394">
    <property type="entry name" value="Cu-oxidase"/>
    <property type="match status" value="1"/>
</dbReference>
<dbReference type="InterPro" id="IPR033138">
    <property type="entry name" value="Cu_oxidase_CS"/>
</dbReference>
<dbReference type="InterPro" id="IPR011706">
    <property type="entry name" value="Cu-oxidase_C"/>
</dbReference>
<dbReference type="EMBL" id="MU151054">
    <property type="protein sequence ID" value="KAF9454484.1"/>
    <property type="molecule type" value="Genomic_DNA"/>
</dbReference>
<organism evidence="10 11">
    <name type="scientific">Macrolepiota fuliginosa MF-IS2</name>
    <dbReference type="NCBI Taxonomy" id="1400762"/>
    <lineage>
        <taxon>Eukaryota</taxon>
        <taxon>Fungi</taxon>
        <taxon>Dikarya</taxon>
        <taxon>Basidiomycota</taxon>
        <taxon>Agaricomycotina</taxon>
        <taxon>Agaricomycetes</taxon>
        <taxon>Agaricomycetidae</taxon>
        <taxon>Agaricales</taxon>
        <taxon>Agaricineae</taxon>
        <taxon>Agaricaceae</taxon>
        <taxon>Macrolepiota</taxon>
    </lineage>
</organism>
<evidence type="ECO:0000256" key="5">
    <source>
        <dbReference type="ARBA" id="ARBA00023157"/>
    </source>
</evidence>
<dbReference type="AlphaFoldDB" id="A0A9P5XPR0"/>
<protein>
    <submittedName>
        <fullName evidence="10">Multicopper oxidase</fullName>
    </submittedName>
</protein>